<dbReference type="Proteomes" id="UP000183529">
    <property type="component" value="Unassembled WGS sequence"/>
</dbReference>
<keyword evidence="2" id="KW-0812">Transmembrane</keyword>
<evidence type="ECO:0000256" key="2">
    <source>
        <dbReference type="SAM" id="Phobius"/>
    </source>
</evidence>
<evidence type="ECO:0000256" key="1">
    <source>
        <dbReference type="SAM" id="MobiDB-lite"/>
    </source>
</evidence>
<feature type="compositionally biased region" description="Basic and acidic residues" evidence="1">
    <location>
        <begin position="99"/>
        <end position="121"/>
    </location>
</feature>
<feature type="region of interest" description="Disordered" evidence="1">
    <location>
        <begin position="98"/>
        <end position="121"/>
    </location>
</feature>
<name>A0AAQ1JX86_9BURK</name>
<proteinExistence type="predicted"/>
<comment type="caution">
    <text evidence="3">The sequence shown here is derived from an EMBL/GenBank/DDBJ whole genome shotgun (WGS) entry which is preliminary data.</text>
</comment>
<evidence type="ECO:0000313" key="4">
    <source>
        <dbReference type="Proteomes" id="UP000183529"/>
    </source>
</evidence>
<feature type="transmembrane region" description="Helical" evidence="2">
    <location>
        <begin position="37"/>
        <end position="59"/>
    </location>
</feature>
<dbReference type="EMBL" id="FNZM01000020">
    <property type="protein sequence ID" value="SEK11214.1"/>
    <property type="molecule type" value="Genomic_DNA"/>
</dbReference>
<organism evidence="3 4">
    <name type="scientific">Paraburkholderia tropica</name>
    <dbReference type="NCBI Taxonomy" id="92647"/>
    <lineage>
        <taxon>Bacteria</taxon>
        <taxon>Pseudomonadati</taxon>
        <taxon>Pseudomonadota</taxon>
        <taxon>Betaproteobacteria</taxon>
        <taxon>Burkholderiales</taxon>
        <taxon>Burkholderiaceae</taxon>
        <taxon>Paraburkholderia</taxon>
    </lineage>
</organism>
<sequence>MDNFVYCLVSNLALLAAVQLVCWFIRAMRPDLSVRGARVFVGMMVLACAFDAALTFLVFADAGGPWRERHPVEAFFPRAAAYVLSALFALVAGGLASRRAADRNAERSNERSNKRSNERNAARDGLVIETSPYSKSTLPM</sequence>
<feature type="transmembrane region" description="Helical" evidence="2">
    <location>
        <begin position="79"/>
        <end position="97"/>
    </location>
</feature>
<accession>A0AAQ1JX86</accession>
<dbReference type="AlphaFoldDB" id="A0AAQ1JX86"/>
<keyword evidence="2" id="KW-0472">Membrane</keyword>
<evidence type="ECO:0000313" key="3">
    <source>
        <dbReference type="EMBL" id="SEK11214.1"/>
    </source>
</evidence>
<keyword evidence="2" id="KW-1133">Transmembrane helix</keyword>
<protein>
    <submittedName>
        <fullName evidence="3">Uncharacterized protein</fullName>
    </submittedName>
</protein>
<gene>
    <name evidence="3" type="ORF">SAMN05216550_12018</name>
</gene>
<feature type="transmembrane region" description="Helical" evidence="2">
    <location>
        <begin position="6"/>
        <end position="25"/>
    </location>
</feature>
<dbReference type="RefSeq" id="WP_074986728.1">
    <property type="nucleotide sequence ID" value="NZ_CADFGN010000003.1"/>
</dbReference>
<reference evidence="3 4" key="1">
    <citation type="submission" date="2016-10" db="EMBL/GenBank/DDBJ databases">
        <authorList>
            <person name="Varghese N."/>
            <person name="Submissions S."/>
        </authorList>
    </citation>
    <scope>NUCLEOTIDE SEQUENCE [LARGE SCALE GENOMIC DNA]</scope>
    <source>
        <strain evidence="3 4">LMG 22274</strain>
    </source>
</reference>